<reference evidence="5 6" key="1">
    <citation type="submission" date="2015-06" db="EMBL/GenBank/DDBJ databases">
        <title>Talaromyces atroroseus IBT 11181 draft genome.</title>
        <authorList>
            <person name="Rasmussen K.B."/>
            <person name="Rasmussen S."/>
            <person name="Petersen B."/>
            <person name="Sicheritz-Ponten T."/>
            <person name="Mortensen U.H."/>
            <person name="Thrane U."/>
        </authorList>
    </citation>
    <scope>NUCLEOTIDE SEQUENCE [LARGE SCALE GENOMIC DNA]</scope>
    <source>
        <strain evidence="5 6">IBT 11181</strain>
    </source>
</reference>
<evidence type="ECO:0000256" key="1">
    <source>
        <dbReference type="ARBA" id="ARBA00022603"/>
    </source>
</evidence>
<dbReference type="InterPro" id="IPR029063">
    <property type="entry name" value="SAM-dependent_MTases_sf"/>
</dbReference>
<dbReference type="GO" id="GO:0008171">
    <property type="term" value="F:O-methyltransferase activity"/>
    <property type="evidence" value="ECO:0007669"/>
    <property type="project" value="InterPro"/>
</dbReference>
<dbReference type="SUPFAM" id="SSF53335">
    <property type="entry name" value="S-adenosyl-L-methionine-dependent methyltransferases"/>
    <property type="match status" value="1"/>
</dbReference>
<name>A0A225AWF6_TALAT</name>
<proteinExistence type="predicted"/>
<accession>A0A225AWF6</accession>
<protein>
    <recommendedName>
        <fullName evidence="4">O-methyltransferase C-terminal domain-containing protein</fullName>
    </recommendedName>
</protein>
<gene>
    <name evidence="5" type="ORF">UA08_03435</name>
</gene>
<dbReference type="Proteomes" id="UP000214365">
    <property type="component" value="Unassembled WGS sequence"/>
</dbReference>
<dbReference type="PANTHER" id="PTHR43712">
    <property type="entry name" value="PUTATIVE (AFU_ORTHOLOGUE AFUA_4G14580)-RELATED"/>
    <property type="match status" value="1"/>
</dbReference>
<comment type="caution">
    <text evidence="5">The sequence shown here is derived from an EMBL/GenBank/DDBJ whole genome shotgun (WGS) entry which is preliminary data.</text>
</comment>
<dbReference type="Gene3D" id="3.40.50.150">
    <property type="entry name" value="Vaccinia Virus protein VP39"/>
    <property type="match status" value="1"/>
</dbReference>
<dbReference type="RefSeq" id="XP_020121769.1">
    <property type="nucleotide sequence ID" value="XM_020265735.1"/>
</dbReference>
<dbReference type="InterPro" id="IPR016461">
    <property type="entry name" value="COMT-like"/>
</dbReference>
<evidence type="ECO:0000313" key="5">
    <source>
        <dbReference type="EMBL" id="OKL61648.1"/>
    </source>
</evidence>
<dbReference type="PROSITE" id="PS51683">
    <property type="entry name" value="SAM_OMT_II"/>
    <property type="match status" value="1"/>
</dbReference>
<feature type="domain" description="O-methyltransferase C-terminal" evidence="4">
    <location>
        <begin position="142"/>
        <end position="339"/>
    </location>
</feature>
<dbReference type="GO" id="GO:0032259">
    <property type="term" value="P:methylation"/>
    <property type="evidence" value="ECO:0007669"/>
    <property type="project" value="UniProtKB-KW"/>
</dbReference>
<dbReference type="GeneID" id="31003190"/>
<keyword evidence="3" id="KW-0949">S-adenosyl-L-methionine</keyword>
<dbReference type="PANTHER" id="PTHR43712:SF1">
    <property type="entry name" value="HYPOTHETICAL O-METHYLTRANSFERASE (EUROFUNG)-RELATED"/>
    <property type="match status" value="1"/>
</dbReference>
<keyword evidence="6" id="KW-1185">Reference proteome</keyword>
<keyword evidence="1" id="KW-0489">Methyltransferase</keyword>
<dbReference type="Pfam" id="PF00891">
    <property type="entry name" value="Methyltransf_2"/>
    <property type="match status" value="1"/>
</dbReference>
<evidence type="ECO:0000256" key="3">
    <source>
        <dbReference type="ARBA" id="ARBA00022691"/>
    </source>
</evidence>
<evidence type="ECO:0000313" key="6">
    <source>
        <dbReference type="Proteomes" id="UP000214365"/>
    </source>
</evidence>
<dbReference type="EMBL" id="LFMY01000004">
    <property type="protein sequence ID" value="OKL61648.1"/>
    <property type="molecule type" value="Genomic_DNA"/>
</dbReference>
<sequence length="972" mass="112317">MPGRLSAQAEAIASKVKQFDASKENPSRAERLQLIQSLEKLTLQLKDPKEAIFDHLTNKTTARLMRILTVTGIFEMAGPDEYAHTPYSLAYIEGHEVDFLKLCCDEILVNTSRLPEYFRAVGGRDSTSMTENLFSWGNNKPGSSFFEIISQDPRRIKQFDIAMSTQDSTLPVLGMYPFGEELANAPDLENRAVLVDIGGGRGQSLLQIKQKWPQLQGRLILQDRPMVLDSCPDLPGIEKMPHDFFTEQPVKHAHAYYIRRCLHNWTDEHCAKILKAIVPAMASDSRVLIGEMVVPEYNSVRPGGVEDMAPYWMDHNMFAFGGRERTRSDFERLVTESGLKLVKVWQSEASSQAVLEARMKMTVISYDHFRRFPLSLPKPKISIYKYSTSVSDFLSNSSSCFLVENMVRSYILDNGTYMSSMDEIAAFMDRISPKTCDGVCLPHGLARLMNSINYPIPDNSIQLRCIKFNQVVNEWKYRHPALLVLNMIQGLYRIMKLDPGPIPYYVEYLDKSNYFFASLGLMRRVMLRFKQVCPATHVNILIEHTGPYYKWPEELAMFLHVLSQMTRHPSYMPRRLKVVMAGSDAFMDDVWYSFRGMIKEEIKTKDMGLVDLEAQMSIYLGDILYLQWHERSKKHHRDEMPRGEEWTRDADEKYSKTFTLGEISDFVRQVGETGKCKPMNLDFSDYTHPDREKSVTHDLIHDAVFMNWAKADTSGFCVINGQCSERSHQGVGCDNLRLVSEFSNSVLDPISTRDYAEIRLYCVDYNTEGDEWEYRHTCCLVAALIYELIQLLPFDSCKRIKIKGRNLDKDLRNHDLFLSIFMLEEIVKLFSKSLPTKHVAIFIERVTPMYPWKSSLSIFLHVLSQITRLPGYMPERLKIIVIGNDWSRNEEFWNHIRKKVIEEFKDRVELLGPKTAFEQLALFFSRELHLNMIDPGSKDEPSHYEPIRFLKGCLENIMSKSDEQMLVPYQIR</sequence>
<dbReference type="AlphaFoldDB" id="A0A225AWF6"/>
<evidence type="ECO:0000259" key="4">
    <source>
        <dbReference type="Pfam" id="PF00891"/>
    </source>
</evidence>
<dbReference type="InterPro" id="IPR001077">
    <property type="entry name" value="COMT_C"/>
</dbReference>
<keyword evidence="2" id="KW-0808">Transferase</keyword>
<evidence type="ECO:0000256" key="2">
    <source>
        <dbReference type="ARBA" id="ARBA00022679"/>
    </source>
</evidence>
<dbReference type="OrthoDB" id="1535081at2759"/>
<organism evidence="5 6">
    <name type="scientific">Talaromyces atroroseus</name>
    <dbReference type="NCBI Taxonomy" id="1441469"/>
    <lineage>
        <taxon>Eukaryota</taxon>
        <taxon>Fungi</taxon>
        <taxon>Dikarya</taxon>
        <taxon>Ascomycota</taxon>
        <taxon>Pezizomycotina</taxon>
        <taxon>Eurotiomycetes</taxon>
        <taxon>Eurotiomycetidae</taxon>
        <taxon>Eurotiales</taxon>
        <taxon>Trichocomaceae</taxon>
        <taxon>Talaromyces</taxon>
        <taxon>Talaromyces sect. Trachyspermi</taxon>
    </lineage>
</organism>